<name>A0A0G0LVU8_9BACT</name>
<evidence type="ECO:0000256" key="1">
    <source>
        <dbReference type="SAM" id="Coils"/>
    </source>
</evidence>
<evidence type="ECO:0000256" key="2">
    <source>
        <dbReference type="SAM" id="Phobius"/>
    </source>
</evidence>
<accession>A0A0G0LVU8</accession>
<dbReference type="AlphaFoldDB" id="A0A0G0LVU8"/>
<sequence>MALGWRGSYLRYREYFLNIMSLYKKRAEVRAFLEIILSLVTITIFLTFALKPTVLTIISLVQQIQEKKTTVAALDQKIKNLKTAVAVLAQNEAAAGDVDFAISSQANFDAVSKQIQGLAIKDSVTILGLSIGQTILVGVDASVKKSSDYKPIPGNPGEMPISLSIKGTYFDILSFVKDFGNLRIAIKIDSLGINSSQTDSGQVIVAVVAGRVPYLKN</sequence>
<proteinExistence type="predicted"/>
<feature type="transmembrane region" description="Helical" evidence="2">
    <location>
        <begin position="31"/>
        <end position="50"/>
    </location>
</feature>
<keyword evidence="2" id="KW-0472">Membrane</keyword>
<dbReference type="InterPro" id="IPR014717">
    <property type="entry name" value="Transl_elong_EF1B/ribsomal_bS6"/>
</dbReference>
<organism evidence="3 4">
    <name type="scientific">Candidatus Woesebacteria bacterium GW2011_GWB1_39_10</name>
    <dbReference type="NCBI Taxonomy" id="1618572"/>
    <lineage>
        <taxon>Bacteria</taxon>
        <taxon>Candidatus Woeseibacteriota</taxon>
    </lineage>
</organism>
<dbReference type="Gene3D" id="3.30.70.60">
    <property type="match status" value="1"/>
</dbReference>
<keyword evidence="2" id="KW-0812">Transmembrane</keyword>
<dbReference type="STRING" id="1618572.UT17_C0003G0138"/>
<evidence type="ECO:0008006" key="5">
    <source>
        <dbReference type="Google" id="ProtNLM"/>
    </source>
</evidence>
<evidence type="ECO:0000313" key="4">
    <source>
        <dbReference type="Proteomes" id="UP000034774"/>
    </source>
</evidence>
<dbReference type="Proteomes" id="UP000034774">
    <property type="component" value="Unassembled WGS sequence"/>
</dbReference>
<reference evidence="3 4" key="1">
    <citation type="journal article" date="2015" name="Nature">
        <title>rRNA introns, odd ribosomes, and small enigmatic genomes across a large radiation of phyla.</title>
        <authorList>
            <person name="Brown C.T."/>
            <person name="Hug L.A."/>
            <person name="Thomas B.C."/>
            <person name="Sharon I."/>
            <person name="Castelle C.J."/>
            <person name="Singh A."/>
            <person name="Wilkins M.J."/>
            <person name="Williams K.H."/>
            <person name="Banfield J.F."/>
        </authorList>
    </citation>
    <scope>NUCLEOTIDE SEQUENCE [LARGE SCALE GENOMIC DNA]</scope>
</reference>
<keyword evidence="1" id="KW-0175">Coiled coil</keyword>
<evidence type="ECO:0000313" key="3">
    <source>
        <dbReference type="EMBL" id="KKQ92115.1"/>
    </source>
</evidence>
<feature type="coiled-coil region" evidence="1">
    <location>
        <begin position="64"/>
        <end position="91"/>
    </location>
</feature>
<comment type="caution">
    <text evidence="3">The sequence shown here is derived from an EMBL/GenBank/DDBJ whole genome shotgun (WGS) entry which is preliminary data.</text>
</comment>
<protein>
    <recommendedName>
        <fullName evidence="5">Pilus assembly protein, PilO</fullName>
    </recommendedName>
</protein>
<keyword evidence="2" id="KW-1133">Transmembrane helix</keyword>
<dbReference type="Pfam" id="PF04350">
    <property type="entry name" value="PilO"/>
    <property type="match status" value="1"/>
</dbReference>
<gene>
    <name evidence="3" type="ORF">UT17_C0003G0138</name>
</gene>
<dbReference type="InterPro" id="IPR007445">
    <property type="entry name" value="PilO"/>
</dbReference>
<dbReference type="EMBL" id="LBVU01000003">
    <property type="protein sequence ID" value="KKQ92115.1"/>
    <property type="molecule type" value="Genomic_DNA"/>
</dbReference>